<evidence type="ECO:0000256" key="1">
    <source>
        <dbReference type="SAM" id="Phobius"/>
    </source>
</evidence>
<organism evidence="2 3">
    <name type="scientific">Bacillus carboniphilus</name>
    <dbReference type="NCBI Taxonomy" id="86663"/>
    <lineage>
        <taxon>Bacteria</taxon>
        <taxon>Bacillati</taxon>
        <taxon>Bacillota</taxon>
        <taxon>Bacilli</taxon>
        <taxon>Bacillales</taxon>
        <taxon>Bacillaceae</taxon>
        <taxon>Bacillus</taxon>
    </lineage>
</organism>
<gene>
    <name evidence="2" type="ORF">GCM10008967_28140</name>
</gene>
<reference evidence="3" key="1">
    <citation type="journal article" date="2019" name="Int. J. Syst. Evol. Microbiol.">
        <title>The Global Catalogue of Microorganisms (GCM) 10K type strain sequencing project: providing services to taxonomists for standard genome sequencing and annotation.</title>
        <authorList>
            <consortium name="The Broad Institute Genomics Platform"/>
            <consortium name="The Broad Institute Genome Sequencing Center for Infectious Disease"/>
            <person name="Wu L."/>
            <person name="Ma J."/>
        </authorList>
    </citation>
    <scope>NUCLEOTIDE SEQUENCE [LARGE SCALE GENOMIC DNA]</scope>
    <source>
        <strain evidence="3">JCM 9731</strain>
    </source>
</reference>
<keyword evidence="3" id="KW-1185">Reference proteome</keyword>
<feature type="transmembrane region" description="Helical" evidence="1">
    <location>
        <begin position="75"/>
        <end position="96"/>
    </location>
</feature>
<dbReference type="Proteomes" id="UP001500782">
    <property type="component" value="Unassembled WGS sequence"/>
</dbReference>
<keyword evidence="1" id="KW-0812">Transmembrane</keyword>
<accession>A0ABP3G4V2</accession>
<evidence type="ECO:0000313" key="3">
    <source>
        <dbReference type="Proteomes" id="UP001500782"/>
    </source>
</evidence>
<sequence>MTLNFLWLVLIVFMFITAVKFVLRKTLNIKKNEKKFFSYNHINKLHKKIDLTFRTCSLIAFIILFYYILNSEFSINYFFIALVIFTGIEYVVQAFFEWRYTDNPKHSILTLSEMVVIITTLIIIFQFDLLSKFS</sequence>
<dbReference type="InterPro" id="IPR025441">
    <property type="entry name" value="DUF4181"/>
</dbReference>
<evidence type="ECO:0008006" key="4">
    <source>
        <dbReference type="Google" id="ProtNLM"/>
    </source>
</evidence>
<evidence type="ECO:0000313" key="2">
    <source>
        <dbReference type="EMBL" id="GAA0336103.1"/>
    </source>
</evidence>
<comment type="caution">
    <text evidence="2">The sequence shown here is derived from an EMBL/GenBank/DDBJ whole genome shotgun (WGS) entry which is preliminary data.</text>
</comment>
<feature type="transmembrane region" description="Helical" evidence="1">
    <location>
        <begin position="51"/>
        <end position="69"/>
    </location>
</feature>
<dbReference type="Pfam" id="PF13789">
    <property type="entry name" value="DUF4181"/>
    <property type="match status" value="1"/>
</dbReference>
<proteinExistence type="predicted"/>
<feature type="transmembrane region" description="Helical" evidence="1">
    <location>
        <begin position="6"/>
        <end position="23"/>
    </location>
</feature>
<dbReference type="EMBL" id="BAAADJ010000044">
    <property type="protein sequence ID" value="GAA0336103.1"/>
    <property type="molecule type" value="Genomic_DNA"/>
</dbReference>
<keyword evidence="1" id="KW-1133">Transmembrane helix</keyword>
<keyword evidence="1" id="KW-0472">Membrane</keyword>
<feature type="transmembrane region" description="Helical" evidence="1">
    <location>
        <begin position="108"/>
        <end position="127"/>
    </location>
</feature>
<protein>
    <recommendedName>
        <fullName evidence="4">DUF4181 domain-containing protein</fullName>
    </recommendedName>
</protein>
<name>A0ABP3G4V2_9BACI</name>